<organism evidence="1">
    <name type="scientific">Zea mays</name>
    <name type="common">Maize</name>
    <dbReference type="NCBI Taxonomy" id="4577"/>
    <lineage>
        <taxon>Eukaryota</taxon>
        <taxon>Viridiplantae</taxon>
        <taxon>Streptophyta</taxon>
        <taxon>Embryophyta</taxon>
        <taxon>Tracheophyta</taxon>
        <taxon>Spermatophyta</taxon>
        <taxon>Magnoliopsida</taxon>
        <taxon>Liliopsida</taxon>
        <taxon>Poales</taxon>
        <taxon>Poaceae</taxon>
        <taxon>PACMAD clade</taxon>
        <taxon>Panicoideae</taxon>
        <taxon>Andropogonodae</taxon>
        <taxon>Andropogoneae</taxon>
        <taxon>Tripsacinae</taxon>
        <taxon>Zea</taxon>
    </lineage>
</organism>
<sequence length="52" mass="6139">AGELCIINIIKKKVKNPYKPHTPKDVISYYNHICARKLQGYDCDLNTYYYND</sequence>
<name>A0A3L6FPC6_MAIZE</name>
<proteinExistence type="predicted"/>
<dbReference type="EMBL" id="NCVQ01000003">
    <property type="protein sequence ID" value="PWZ36759.1"/>
    <property type="molecule type" value="Genomic_DNA"/>
</dbReference>
<evidence type="ECO:0000313" key="1">
    <source>
        <dbReference type="EMBL" id="PWZ36759.1"/>
    </source>
</evidence>
<reference evidence="1" key="1">
    <citation type="journal article" date="2018" name="Nat. Genet.">
        <title>Extensive intraspecific gene order and gene structural variations between Mo17 and other maize genomes.</title>
        <authorList>
            <person name="Sun S."/>
            <person name="Zhou Y."/>
            <person name="Chen J."/>
            <person name="Shi J."/>
            <person name="Zhao H."/>
            <person name="Zhao H."/>
            <person name="Song W."/>
            <person name="Zhang M."/>
            <person name="Cui Y."/>
            <person name="Dong X."/>
            <person name="Liu H."/>
            <person name="Ma X."/>
            <person name="Jiao Y."/>
            <person name="Wang B."/>
            <person name="Wei X."/>
            <person name="Stein J.C."/>
            <person name="Glaubitz J.C."/>
            <person name="Lu F."/>
            <person name="Yu G."/>
            <person name="Liang C."/>
            <person name="Fengler K."/>
            <person name="Li B."/>
            <person name="Rafalski A."/>
            <person name="Schnable P.S."/>
            <person name="Ware D.H."/>
            <person name="Buckler E.S."/>
            <person name="Lai J."/>
        </authorList>
    </citation>
    <scope>NUCLEOTIDE SEQUENCE [LARGE SCALE GENOMIC DNA]</scope>
    <source>
        <tissue evidence="1">Seedling</tissue>
    </source>
</reference>
<feature type="non-terminal residue" evidence="1">
    <location>
        <position position="1"/>
    </location>
</feature>
<accession>A0A3L6FPC6</accession>
<dbReference type="Proteomes" id="UP000251960">
    <property type="component" value="Chromosome 2"/>
</dbReference>
<gene>
    <name evidence="1" type="ORF">Zm00014a_020679</name>
</gene>
<dbReference type="AlphaFoldDB" id="A0A3L6FPC6"/>
<protein>
    <submittedName>
        <fullName evidence="1">Uncharacterized protein</fullName>
    </submittedName>
</protein>
<comment type="caution">
    <text evidence="1">The sequence shown here is derived from an EMBL/GenBank/DDBJ whole genome shotgun (WGS) entry which is preliminary data.</text>
</comment>